<keyword evidence="2" id="KW-1185">Reference proteome</keyword>
<reference evidence="1" key="1">
    <citation type="submission" date="2021-06" db="EMBL/GenBank/DDBJ databases">
        <authorList>
            <person name="Kallberg Y."/>
            <person name="Tangrot J."/>
            <person name="Rosling A."/>
        </authorList>
    </citation>
    <scope>NUCLEOTIDE SEQUENCE</scope>
    <source>
        <strain evidence="1">AU212A</strain>
    </source>
</reference>
<accession>A0ACA9NS87</accession>
<gene>
    <name evidence="1" type="ORF">SCALOS_LOCUS9423</name>
</gene>
<protein>
    <submittedName>
        <fullName evidence="1">4290_t:CDS:1</fullName>
    </submittedName>
</protein>
<name>A0ACA9NS87_9GLOM</name>
<proteinExistence type="predicted"/>
<dbReference type="Proteomes" id="UP000789860">
    <property type="component" value="Unassembled WGS sequence"/>
</dbReference>
<comment type="caution">
    <text evidence="1">The sequence shown here is derived from an EMBL/GenBank/DDBJ whole genome shotgun (WGS) entry which is preliminary data.</text>
</comment>
<feature type="non-terminal residue" evidence="1">
    <location>
        <position position="94"/>
    </location>
</feature>
<evidence type="ECO:0000313" key="2">
    <source>
        <dbReference type="Proteomes" id="UP000789860"/>
    </source>
</evidence>
<sequence>MSEKKLYDNWQKAKKNTIVALKNWEEEKIKLSKSKNKPDWLIKSVKSFSLIYYYKKNKEQDVEILYLRCKNASQNISQDVSPKRKNKVPPKLKL</sequence>
<organism evidence="1 2">
    <name type="scientific">Scutellospora calospora</name>
    <dbReference type="NCBI Taxonomy" id="85575"/>
    <lineage>
        <taxon>Eukaryota</taxon>
        <taxon>Fungi</taxon>
        <taxon>Fungi incertae sedis</taxon>
        <taxon>Mucoromycota</taxon>
        <taxon>Glomeromycotina</taxon>
        <taxon>Glomeromycetes</taxon>
        <taxon>Diversisporales</taxon>
        <taxon>Gigasporaceae</taxon>
        <taxon>Scutellospora</taxon>
    </lineage>
</organism>
<evidence type="ECO:0000313" key="1">
    <source>
        <dbReference type="EMBL" id="CAG8672271.1"/>
    </source>
</evidence>
<dbReference type="EMBL" id="CAJVPM010029182">
    <property type="protein sequence ID" value="CAG8672271.1"/>
    <property type="molecule type" value="Genomic_DNA"/>
</dbReference>